<dbReference type="PANTHER" id="PTHR11802">
    <property type="entry name" value="SERINE PROTEASE FAMILY S10 SERINE CARBOXYPEPTIDASE"/>
    <property type="match status" value="1"/>
</dbReference>
<evidence type="ECO:0000256" key="5">
    <source>
        <dbReference type="ARBA" id="ARBA00022801"/>
    </source>
</evidence>
<dbReference type="Gene3D" id="3.40.50.1820">
    <property type="entry name" value="alpha/beta hydrolase"/>
    <property type="match status" value="1"/>
</dbReference>
<name>A0A8K0G5B7_IGNLU</name>
<comment type="similarity">
    <text evidence="1 7">Belongs to the peptidase S10 family.</text>
</comment>
<sequence length="457" mass="52733">MSTDYLRLSFYILLAAFCENKRVCGINEEIDKKPLIVTTYIREGKTQEARKLSQVDPRLFNGTRSYSGFFTVDQQHHSNLFFWFFPSQTEYLSASLILWLDGGPGESNVISIFSGIGPLRVNSNGTVETGEYSCSKHHSVLYIDNPVGTGYSFTDQDGYANNQTVIGEQLYEALTQFFQLFPEIKKNSLYVFGESYGGKFVPALSYTVHVKNKNAQNKINLKGLIIGNSWTDPKHQSTYSDISYQVGLIDFNTKLEFIKYENTLQKLIDRKQWKAASEYWDRFIRLPGSLFWNITGYEGTHNFLVQKFDMETLPPIHHYVQKPNVRNALHVGNLSFVGHSDMVFEGLRADIMQSVAPWLSELLDHYRVMIFTGQLDIMVSYTMTVNFLRRLKFKGVDEYHTAVRQKWYVDETLAGYIKEIGNLTEVLVLNAEHAVHFSKPYWTVELVTKFIHREKLH</sequence>
<gene>
    <name evidence="8" type="ORF">ILUMI_17126</name>
</gene>
<evidence type="ECO:0000256" key="3">
    <source>
        <dbReference type="ARBA" id="ARBA00022670"/>
    </source>
</evidence>
<dbReference type="GO" id="GO:0004185">
    <property type="term" value="F:serine-type carboxypeptidase activity"/>
    <property type="evidence" value="ECO:0007669"/>
    <property type="project" value="UniProtKB-UniRule"/>
</dbReference>
<dbReference type="PROSITE" id="PS00131">
    <property type="entry name" value="CARBOXYPEPT_SER_SER"/>
    <property type="match status" value="1"/>
</dbReference>
<dbReference type="PANTHER" id="PTHR11802:SF472">
    <property type="entry name" value="SERINE CARBOXYPEPTIDASE CPVL-RELATED"/>
    <property type="match status" value="1"/>
</dbReference>
<protein>
    <recommendedName>
        <fullName evidence="7">Carboxypeptidase</fullName>
        <ecNumber evidence="7">3.4.16.-</ecNumber>
    </recommendedName>
</protein>
<evidence type="ECO:0000256" key="7">
    <source>
        <dbReference type="RuleBase" id="RU361156"/>
    </source>
</evidence>
<dbReference type="PRINTS" id="PR00724">
    <property type="entry name" value="CRBOXYPTASEC"/>
</dbReference>
<keyword evidence="5 7" id="KW-0378">Hydrolase</keyword>
<evidence type="ECO:0000313" key="8">
    <source>
        <dbReference type="EMBL" id="KAF2889047.1"/>
    </source>
</evidence>
<evidence type="ECO:0000256" key="4">
    <source>
        <dbReference type="ARBA" id="ARBA00022729"/>
    </source>
</evidence>
<evidence type="ECO:0000313" key="9">
    <source>
        <dbReference type="Proteomes" id="UP000801492"/>
    </source>
</evidence>
<dbReference type="AlphaFoldDB" id="A0A8K0G5B7"/>
<evidence type="ECO:0000256" key="1">
    <source>
        <dbReference type="ARBA" id="ARBA00009431"/>
    </source>
</evidence>
<dbReference type="InterPro" id="IPR029058">
    <property type="entry name" value="AB_hydrolase_fold"/>
</dbReference>
<keyword evidence="4" id="KW-0732">Signal</keyword>
<dbReference type="InterPro" id="IPR018202">
    <property type="entry name" value="Ser_caboxypep_ser_AS"/>
</dbReference>
<evidence type="ECO:0000256" key="2">
    <source>
        <dbReference type="ARBA" id="ARBA00022645"/>
    </source>
</evidence>
<dbReference type="OrthoDB" id="443318at2759"/>
<keyword evidence="9" id="KW-1185">Reference proteome</keyword>
<dbReference type="SUPFAM" id="SSF53474">
    <property type="entry name" value="alpha/beta-Hydrolases"/>
    <property type="match status" value="1"/>
</dbReference>
<evidence type="ECO:0000256" key="6">
    <source>
        <dbReference type="ARBA" id="ARBA00023180"/>
    </source>
</evidence>
<dbReference type="EC" id="3.4.16.-" evidence="7"/>
<dbReference type="EMBL" id="VTPC01071374">
    <property type="protein sequence ID" value="KAF2889047.1"/>
    <property type="molecule type" value="Genomic_DNA"/>
</dbReference>
<keyword evidence="6" id="KW-0325">Glycoprotein</keyword>
<dbReference type="Pfam" id="PF00450">
    <property type="entry name" value="Peptidase_S10"/>
    <property type="match status" value="1"/>
</dbReference>
<comment type="caution">
    <text evidence="8">The sequence shown here is derived from an EMBL/GenBank/DDBJ whole genome shotgun (WGS) entry which is preliminary data.</text>
</comment>
<accession>A0A8K0G5B7</accession>
<dbReference type="Proteomes" id="UP000801492">
    <property type="component" value="Unassembled WGS sequence"/>
</dbReference>
<keyword evidence="3 7" id="KW-0645">Protease</keyword>
<keyword evidence="2 7" id="KW-0121">Carboxypeptidase</keyword>
<reference evidence="8" key="1">
    <citation type="submission" date="2019-08" db="EMBL/GenBank/DDBJ databases">
        <title>The genome of the North American firefly Photinus pyralis.</title>
        <authorList>
            <consortium name="Photinus pyralis genome working group"/>
            <person name="Fallon T.R."/>
            <person name="Sander Lower S.E."/>
            <person name="Weng J.-K."/>
        </authorList>
    </citation>
    <scope>NUCLEOTIDE SEQUENCE</scope>
    <source>
        <strain evidence="8">TRF0915ILg1</strain>
        <tissue evidence="8">Whole body</tissue>
    </source>
</reference>
<dbReference type="InterPro" id="IPR001563">
    <property type="entry name" value="Peptidase_S10"/>
</dbReference>
<organism evidence="8 9">
    <name type="scientific">Ignelater luminosus</name>
    <name type="common">Cucubano</name>
    <name type="synonym">Pyrophorus luminosus</name>
    <dbReference type="NCBI Taxonomy" id="2038154"/>
    <lineage>
        <taxon>Eukaryota</taxon>
        <taxon>Metazoa</taxon>
        <taxon>Ecdysozoa</taxon>
        <taxon>Arthropoda</taxon>
        <taxon>Hexapoda</taxon>
        <taxon>Insecta</taxon>
        <taxon>Pterygota</taxon>
        <taxon>Neoptera</taxon>
        <taxon>Endopterygota</taxon>
        <taxon>Coleoptera</taxon>
        <taxon>Polyphaga</taxon>
        <taxon>Elateriformia</taxon>
        <taxon>Elateroidea</taxon>
        <taxon>Elateridae</taxon>
        <taxon>Agrypninae</taxon>
        <taxon>Pyrophorini</taxon>
        <taxon>Ignelater</taxon>
    </lineage>
</organism>
<dbReference type="GO" id="GO:0006508">
    <property type="term" value="P:proteolysis"/>
    <property type="evidence" value="ECO:0007669"/>
    <property type="project" value="UniProtKB-KW"/>
</dbReference>
<proteinExistence type="inferred from homology"/>